<dbReference type="Proteomes" id="UP000240259">
    <property type="component" value="Unassembled WGS sequence"/>
</dbReference>
<dbReference type="OrthoDB" id="8367937at2"/>
<name>A0A2T4IWZ8_9HYPH</name>
<reference evidence="1 2" key="1">
    <citation type="submission" date="2018-03" db="EMBL/GenBank/DDBJ databases">
        <title>Genome sequence of the symbiotic type strain Mesorhizobium helmanticense CSLC115NT isolated from Lotus corniculatus nodules.</title>
        <authorList>
            <person name="Sannazzaro A.I."/>
            <person name="Torres Tejerizo G.A."/>
            <person name="Dip D."/>
            <person name="Caballero M."/>
            <person name="Pistorio M."/>
            <person name="Estrella M.J."/>
        </authorList>
    </citation>
    <scope>NUCLEOTIDE SEQUENCE [LARGE SCALE GENOMIC DNA]</scope>
    <source>
        <strain evidence="1 2">CSLC115N</strain>
    </source>
</reference>
<comment type="caution">
    <text evidence="1">The sequence shown here is derived from an EMBL/GenBank/DDBJ whole genome shotgun (WGS) entry which is preliminary data.</text>
</comment>
<dbReference type="RefSeq" id="WP_107649307.1">
    <property type="nucleotide sequence ID" value="NZ_PZJX01000025.1"/>
</dbReference>
<dbReference type="EMBL" id="PZJX01000025">
    <property type="protein sequence ID" value="PTE10177.1"/>
    <property type="molecule type" value="Genomic_DNA"/>
</dbReference>
<sequence length="284" mass="30556">MTSILLRFLLACLMLPWLWGAAIAQAVGFPDLGSAVPGHEDITYLDLGRMVIPDLKIGADGFYGGTLPIEMRDISGADDGGSPPSTTSLPNAAVLGIKAGGKDRLTMLFDLGQAGDSAEGYAVLALYDLTGKPKLLDAVNVATDRSTYFRDPGKVSLSANDDAIITMSTHFNSNQGYVSTPLIMIRNDRFKLIDTIYTFDENLCAYKRTQNVAFSTLADDQPYAAIKATVTEATAPSGESCDDAPPEASSHDISVTYRWDKAASRYAKDSDAFERLSAENAKRF</sequence>
<keyword evidence="2" id="KW-1185">Reference proteome</keyword>
<organism evidence="1 2">
    <name type="scientific">Mesorhizobium helmanticense</name>
    <dbReference type="NCBI Taxonomy" id="1776423"/>
    <lineage>
        <taxon>Bacteria</taxon>
        <taxon>Pseudomonadati</taxon>
        <taxon>Pseudomonadota</taxon>
        <taxon>Alphaproteobacteria</taxon>
        <taxon>Hyphomicrobiales</taxon>
        <taxon>Phyllobacteriaceae</taxon>
        <taxon>Mesorhizobium</taxon>
    </lineage>
</organism>
<evidence type="ECO:0000313" key="1">
    <source>
        <dbReference type="EMBL" id="PTE10177.1"/>
    </source>
</evidence>
<protein>
    <submittedName>
        <fullName evidence="1">Uncharacterized protein</fullName>
    </submittedName>
</protein>
<accession>A0A2T4IWZ8</accession>
<gene>
    <name evidence="1" type="ORF">C9427_11540</name>
</gene>
<evidence type="ECO:0000313" key="2">
    <source>
        <dbReference type="Proteomes" id="UP000240259"/>
    </source>
</evidence>
<dbReference type="AlphaFoldDB" id="A0A2T4IWZ8"/>
<proteinExistence type="predicted"/>